<comment type="caution">
    <text evidence="1">The sequence shown here is derived from an EMBL/GenBank/DDBJ whole genome shotgun (WGS) entry which is preliminary data.</text>
</comment>
<name>A0AC61KZP3_9EURY</name>
<dbReference type="EMBL" id="PQXF01000040">
    <property type="protein sequence ID" value="PXF58197.1"/>
    <property type="molecule type" value="Genomic_DNA"/>
</dbReference>
<sequence>MAWQLSVAIVISTLIMLALYFLAFVPDECRRKKRGYTARQLINGYWPYVLLAAAVYGLMQVQFPIQRELNLFVNYDCTHYIEYIEGGVVAVFQSHTHPALTYLMTFVYLVLFSSVMVFTFLVLAYTEQMRALKLFSLVFVLNYLIAFPFYLLFPVTVTGYALPDVQPLMYKLHPMIYEGITTVDPLDNCFPSLHAALVFSALLVISTTNLRKYAVFTTFAFLTIVFATLYLGVHWITDVVAGMMLSFFTFYIAKHYGEPILKYMNSIAIRFERLIGVEETVVCTACACNIVIVPHLRSVRCPECGAVIEHNVL</sequence>
<dbReference type="Proteomes" id="UP000248329">
    <property type="component" value="Unassembled WGS sequence"/>
</dbReference>
<evidence type="ECO:0000313" key="2">
    <source>
        <dbReference type="Proteomes" id="UP000248329"/>
    </source>
</evidence>
<gene>
    <name evidence="1" type="ORF">C4B59_13700</name>
</gene>
<proteinExistence type="predicted"/>
<reference evidence="1" key="1">
    <citation type="submission" date="2018-01" db="EMBL/GenBank/DDBJ databases">
        <authorList>
            <person name="Krukenberg V."/>
        </authorList>
    </citation>
    <scope>NUCLEOTIDE SEQUENCE</scope>
    <source>
        <strain evidence="1">E20ANME2</strain>
    </source>
</reference>
<evidence type="ECO:0000313" key="1">
    <source>
        <dbReference type="EMBL" id="PXF58197.1"/>
    </source>
</evidence>
<protein>
    <submittedName>
        <fullName evidence="1">Inositol phosphorylceramide synthase</fullName>
    </submittedName>
</protein>
<accession>A0AC61KZP3</accession>
<organism evidence="1 2">
    <name type="scientific">Candidatus Methanogaster sp</name>
    <dbReference type="NCBI Taxonomy" id="3386292"/>
    <lineage>
        <taxon>Archaea</taxon>
        <taxon>Methanobacteriati</taxon>
        <taxon>Methanobacteriota</taxon>
        <taxon>Stenosarchaea group</taxon>
        <taxon>Methanomicrobia</taxon>
        <taxon>Methanosarcinales</taxon>
        <taxon>ANME-2 cluster</taxon>
        <taxon>Candidatus Methanogasteraceae</taxon>
        <taxon>Candidatus Methanogaster</taxon>
    </lineage>
</organism>